<evidence type="ECO:0000256" key="32">
    <source>
        <dbReference type="SAM" id="Phobius"/>
    </source>
</evidence>
<comment type="catalytic activity">
    <reaction evidence="27">
        <text>1-hexadecanoyl-sn-glycero-3-phosphocholine + H2O = 1-hexadecanoyl-sn-glycerol + phosphocholine + H(+)</text>
        <dbReference type="Rhea" id="RHEA:41119"/>
        <dbReference type="ChEBI" id="CHEBI:15377"/>
        <dbReference type="ChEBI" id="CHEBI:15378"/>
        <dbReference type="ChEBI" id="CHEBI:72998"/>
        <dbReference type="ChEBI" id="CHEBI:75542"/>
        <dbReference type="ChEBI" id="CHEBI:295975"/>
    </reaction>
    <physiologicalReaction direction="left-to-right" evidence="27">
        <dbReference type="Rhea" id="RHEA:41120"/>
    </physiologicalReaction>
</comment>
<keyword evidence="15" id="KW-1015">Disulfide bond</keyword>
<keyword evidence="8" id="KW-0479">Metal-binding</keyword>
<feature type="transmembrane region" description="Helical" evidence="32">
    <location>
        <begin position="209"/>
        <end position="229"/>
    </location>
</feature>
<comment type="catalytic activity">
    <reaction evidence="31">
        <text>1-(5Z,8Z,11Z,14Z-eicosatetraenoyl)-sn-glycero-3-phosphocholine + H2O = 1-(5Z,8Z,11Z,14Z-eicosatetraenoyl)-sn-glycerol + phosphocholine + H(+)</text>
        <dbReference type="Rhea" id="RHEA:41003"/>
        <dbReference type="ChEBI" id="CHEBI:15377"/>
        <dbReference type="ChEBI" id="CHEBI:15378"/>
        <dbReference type="ChEBI" id="CHEBI:34071"/>
        <dbReference type="ChEBI" id="CHEBI:74344"/>
        <dbReference type="ChEBI" id="CHEBI:295975"/>
    </reaction>
    <physiologicalReaction direction="left-to-right" evidence="31">
        <dbReference type="Rhea" id="RHEA:41004"/>
    </physiologicalReaction>
</comment>
<feature type="non-terminal residue" evidence="34">
    <location>
        <position position="1"/>
    </location>
</feature>
<evidence type="ECO:0000256" key="26">
    <source>
        <dbReference type="ARBA" id="ARBA00047779"/>
    </source>
</evidence>
<name>A0AA36C859_9BILA</name>
<evidence type="ECO:0000256" key="15">
    <source>
        <dbReference type="ARBA" id="ARBA00023157"/>
    </source>
</evidence>
<keyword evidence="16" id="KW-0325">Glycoprotein</keyword>
<evidence type="ECO:0000256" key="6">
    <source>
        <dbReference type="ARBA" id="ARBA00022553"/>
    </source>
</evidence>
<sequence>MSSGKVWVGPLLLILLIALIYIFSLLPHSHHKDVYGTGLDFNTDETDSYPLGSQRMAEELVKNWIVQDCSYHGYLREADGKIGCACLHQGREPLFEGPRCEFRKCINNGTLVDGKCECVGQHMGENCELTCHGEVERNGTRATCDCPPLRLGKYCDQFCDPTIAHWDNVMGRCICKNTGDEARAIPHSHRIDCPGLIERRPKGMVNSRLTLSGLSFCLITIGLLCITARRRRLTASSIPASDETWYRFFQPQAAGRRCRHDFVCAEGISGSEYHRFSGKPPFDTFESEGVWSTRVIPVFPTLPLPNRHTMLTGVLPKKHEILDDHMLNWKTGDRFEGFRRESDYDSQKWWNIPPVYQTAARQGAKTALFFLPECFVEWDPQPTVCVPPRAPPSEEENDNIAQSILHATKWADLTLVYDAWIGAELSEHGKLAGNSTALDRLAGWLYRFASAARERVDLNLIFVSLHGQIEVPRGHIRTLDDHLPMELVEKTVGHGAIMQLRAKPGKTHQVYNLLNTTRPIPNVKIFFTAPKAGDLPRFFHFRKSHLVSDLLLLANPGYGIATRDAEKSFPSSNETTLTAKSLPGYNPHLPQMAGLFLAIGPAFRPGFRKGAVEICDVAALICSLVKVECPKVGCARIKRIDDVLTSDARVEVVFHAAFCIYEQRKFSESSNMIF</sequence>
<comment type="catalytic activity">
    <reaction evidence="23">
        <text>glycero-2-phosphocholine + H2O = phosphocholine + glycerol + H(+)</text>
        <dbReference type="Rhea" id="RHEA:61684"/>
        <dbReference type="ChEBI" id="CHEBI:15377"/>
        <dbReference type="ChEBI" id="CHEBI:15378"/>
        <dbReference type="ChEBI" id="CHEBI:17754"/>
        <dbReference type="ChEBI" id="CHEBI:144950"/>
        <dbReference type="ChEBI" id="CHEBI:295975"/>
    </reaction>
    <physiologicalReaction direction="left-to-right" evidence="23">
        <dbReference type="Rhea" id="RHEA:61685"/>
    </physiologicalReaction>
</comment>
<keyword evidence="10" id="KW-0378">Hydrolase</keyword>
<dbReference type="AlphaFoldDB" id="A0AA36C859"/>
<reference evidence="34" key="1">
    <citation type="submission" date="2023-06" db="EMBL/GenBank/DDBJ databases">
        <authorList>
            <person name="Delattre M."/>
        </authorList>
    </citation>
    <scope>NUCLEOTIDE SEQUENCE</scope>
    <source>
        <strain evidence="34">AF72</strain>
    </source>
</reference>
<gene>
    <name evidence="34" type="ORF">MSPICULIGERA_LOCUS2318</name>
</gene>
<evidence type="ECO:0000256" key="14">
    <source>
        <dbReference type="ARBA" id="ARBA00023136"/>
    </source>
</evidence>
<organism evidence="34 35">
    <name type="scientific">Mesorhabditis spiculigera</name>
    <dbReference type="NCBI Taxonomy" id="96644"/>
    <lineage>
        <taxon>Eukaryota</taxon>
        <taxon>Metazoa</taxon>
        <taxon>Ecdysozoa</taxon>
        <taxon>Nematoda</taxon>
        <taxon>Chromadorea</taxon>
        <taxon>Rhabditida</taxon>
        <taxon>Rhabditina</taxon>
        <taxon>Rhabditomorpha</taxon>
        <taxon>Rhabditoidea</taxon>
        <taxon>Rhabditidae</taxon>
        <taxon>Mesorhabditinae</taxon>
        <taxon>Mesorhabditis</taxon>
    </lineage>
</organism>
<evidence type="ECO:0000256" key="29">
    <source>
        <dbReference type="ARBA" id="ARBA00048703"/>
    </source>
</evidence>
<evidence type="ECO:0000256" key="20">
    <source>
        <dbReference type="ARBA" id="ARBA00046203"/>
    </source>
</evidence>
<keyword evidence="6" id="KW-0597">Phosphoprotein</keyword>
<evidence type="ECO:0000256" key="22">
    <source>
        <dbReference type="ARBA" id="ARBA00047322"/>
    </source>
</evidence>
<keyword evidence="5" id="KW-1003">Cell membrane</keyword>
<comment type="catalytic activity">
    <reaction evidence="28">
        <text>sphing-4-enine-phosphocholine + H2O = sphing-4-enine + phosphocholine + H(+)</text>
        <dbReference type="Rhea" id="RHEA:41095"/>
        <dbReference type="ChEBI" id="CHEBI:15377"/>
        <dbReference type="ChEBI" id="CHEBI:15378"/>
        <dbReference type="ChEBI" id="CHEBI:57756"/>
        <dbReference type="ChEBI" id="CHEBI:58906"/>
        <dbReference type="ChEBI" id="CHEBI:295975"/>
    </reaction>
    <physiologicalReaction direction="left-to-right" evidence="28">
        <dbReference type="Rhea" id="RHEA:41096"/>
    </physiologicalReaction>
</comment>
<dbReference type="GO" id="GO:0005886">
    <property type="term" value="C:plasma membrane"/>
    <property type="evidence" value="ECO:0007669"/>
    <property type="project" value="UniProtKB-SubCell"/>
</dbReference>
<protein>
    <recommendedName>
        <fullName evidence="4">glycerophosphocholine cholinephosphodiesterase</fullName>
        <ecNumber evidence="4">3.1.4.38</ecNumber>
    </recommendedName>
    <alternativeName>
        <fullName evidence="19">Choline-specific glycerophosphodiester phosphodiesterase</fullName>
    </alternativeName>
    <alternativeName>
        <fullName evidence="18">Ectonucleotide pyrophosphatase/phosphodiesterase family member 6</fullName>
    </alternativeName>
</protein>
<dbReference type="Pfam" id="PF01663">
    <property type="entry name" value="Phosphodiest"/>
    <property type="match status" value="1"/>
</dbReference>
<evidence type="ECO:0000256" key="19">
    <source>
        <dbReference type="ARBA" id="ARBA00032556"/>
    </source>
</evidence>
<evidence type="ECO:0000256" key="10">
    <source>
        <dbReference type="ARBA" id="ARBA00022801"/>
    </source>
</evidence>
<evidence type="ECO:0000256" key="24">
    <source>
        <dbReference type="ARBA" id="ARBA00047494"/>
    </source>
</evidence>
<evidence type="ECO:0000256" key="18">
    <source>
        <dbReference type="ARBA" id="ARBA00031167"/>
    </source>
</evidence>
<dbReference type="GO" id="GO:0098552">
    <property type="term" value="C:side of membrane"/>
    <property type="evidence" value="ECO:0007669"/>
    <property type="project" value="UniProtKB-KW"/>
</dbReference>
<dbReference type="InterPro" id="IPR002591">
    <property type="entry name" value="Phosphodiest/P_Trfase"/>
</dbReference>
<comment type="catalytic activity">
    <reaction evidence="26">
        <text>1-tetradecanoyl-sn-glycero-3-phosphocholine + H2O = 1-tetradecanoyl-sn-glycerol + phosphocholine + H(+)</text>
        <dbReference type="Rhea" id="RHEA:40999"/>
        <dbReference type="ChEBI" id="CHEBI:15377"/>
        <dbReference type="ChEBI" id="CHEBI:15378"/>
        <dbReference type="ChEBI" id="CHEBI:64489"/>
        <dbReference type="ChEBI" id="CHEBI:75536"/>
        <dbReference type="ChEBI" id="CHEBI:295975"/>
    </reaction>
    <physiologicalReaction direction="left-to-right" evidence="26">
        <dbReference type="Rhea" id="RHEA:41000"/>
    </physiologicalReaction>
</comment>
<dbReference type="PANTHER" id="PTHR10151">
    <property type="entry name" value="ECTONUCLEOTIDE PYROPHOSPHATASE/PHOSPHODIESTERASE"/>
    <property type="match status" value="1"/>
</dbReference>
<keyword evidence="35" id="KW-1185">Reference proteome</keyword>
<evidence type="ECO:0000256" key="17">
    <source>
        <dbReference type="ARBA" id="ARBA00023288"/>
    </source>
</evidence>
<evidence type="ECO:0000256" key="12">
    <source>
        <dbReference type="ARBA" id="ARBA00022963"/>
    </source>
</evidence>
<evidence type="ECO:0000256" key="16">
    <source>
        <dbReference type="ARBA" id="ARBA00023180"/>
    </source>
</evidence>
<dbReference type="PROSITE" id="PS00022">
    <property type="entry name" value="EGF_1"/>
    <property type="match status" value="1"/>
</dbReference>
<evidence type="ECO:0000256" key="11">
    <source>
        <dbReference type="ARBA" id="ARBA00022833"/>
    </source>
</evidence>
<dbReference type="SUPFAM" id="SSF53649">
    <property type="entry name" value="Alkaline phosphatase-like"/>
    <property type="match status" value="1"/>
</dbReference>
<comment type="catalytic activity">
    <reaction evidence="24">
        <text>a 1-O-alkyl-sn-glycero-3-phosphocholine + H2O = a 1-O-alkyl-sn-glycerol + phosphocholine + H(+)</text>
        <dbReference type="Rhea" id="RHEA:36083"/>
        <dbReference type="ChEBI" id="CHEBI:15377"/>
        <dbReference type="ChEBI" id="CHEBI:15378"/>
        <dbReference type="ChEBI" id="CHEBI:15850"/>
        <dbReference type="ChEBI" id="CHEBI:30909"/>
        <dbReference type="ChEBI" id="CHEBI:295975"/>
    </reaction>
    <physiologicalReaction direction="left-to-right" evidence="24">
        <dbReference type="Rhea" id="RHEA:36084"/>
    </physiologicalReaction>
</comment>
<evidence type="ECO:0000256" key="2">
    <source>
        <dbReference type="ARBA" id="ARBA00004609"/>
    </source>
</evidence>
<evidence type="ECO:0000256" key="25">
    <source>
        <dbReference type="ARBA" id="ARBA00047600"/>
    </source>
</evidence>
<evidence type="ECO:0000256" key="27">
    <source>
        <dbReference type="ARBA" id="ARBA00048209"/>
    </source>
</evidence>
<evidence type="ECO:0000256" key="9">
    <source>
        <dbReference type="ARBA" id="ARBA00022729"/>
    </source>
</evidence>
<comment type="catalytic activity">
    <reaction evidence="30">
        <text>1-(9Z,12Z)-octadecadienoyl-sn-glycero-3-phosphocholine + H2O = 1-(9Z,12Z-octadecadienoyl)-sn-glycerol + phosphocholine + H(+)</text>
        <dbReference type="Rhea" id="RHEA:41115"/>
        <dbReference type="ChEBI" id="CHEBI:15377"/>
        <dbReference type="ChEBI" id="CHEBI:15378"/>
        <dbReference type="ChEBI" id="CHEBI:28733"/>
        <dbReference type="ChEBI" id="CHEBI:75561"/>
        <dbReference type="ChEBI" id="CHEBI:295975"/>
    </reaction>
    <physiologicalReaction direction="left-to-right" evidence="30">
        <dbReference type="Rhea" id="RHEA:41116"/>
    </physiologicalReaction>
</comment>
<evidence type="ECO:0000256" key="31">
    <source>
        <dbReference type="ARBA" id="ARBA00049320"/>
    </source>
</evidence>
<keyword evidence="7" id="KW-0336">GPI-anchor</keyword>
<dbReference type="PANTHER" id="PTHR10151:SF66">
    <property type="entry name" value="GLYCEROPHOSPHOCHOLINE CHOLINEPHOSPHODIESTERASE ENPP6"/>
    <property type="match status" value="1"/>
</dbReference>
<evidence type="ECO:0000256" key="5">
    <source>
        <dbReference type="ARBA" id="ARBA00022475"/>
    </source>
</evidence>
<evidence type="ECO:0000256" key="1">
    <source>
        <dbReference type="ARBA" id="ARBA00001947"/>
    </source>
</evidence>
<proteinExistence type="inferred from homology"/>
<comment type="similarity">
    <text evidence="3">Belongs to the nucleotide pyrophosphatase/phosphodiesterase family.</text>
</comment>
<comment type="cofactor">
    <cofactor evidence="1">
        <name>Zn(2+)</name>
        <dbReference type="ChEBI" id="CHEBI:29105"/>
    </cofactor>
</comment>
<comment type="function">
    <text evidence="20">Choline-specific glycerophosphodiesterase that hydrolyzes glycerophosphocholine (GPC) and lysophosphatidylcholine (LPC) and contributes to supplying choline to the cells. Has a preference for LPC with short (12:0 and 14:0) or polyunsaturated (18:2 and 20:4) fatty acids. In vitro, hydrolyzes only choline-containing lysophospholipids, such as sphingosylphosphorylcholine (SPC), platelet-activating factor (PAF) and lysoPAF, but not other lysophospholipids.</text>
</comment>
<evidence type="ECO:0000256" key="21">
    <source>
        <dbReference type="ARBA" id="ARBA00047290"/>
    </source>
</evidence>
<evidence type="ECO:0000256" key="7">
    <source>
        <dbReference type="ARBA" id="ARBA00022622"/>
    </source>
</evidence>
<feature type="domain" description="EGF-like" evidence="33">
    <location>
        <begin position="116"/>
        <end position="127"/>
    </location>
</feature>
<keyword evidence="17" id="KW-0449">Lipoprotein</keyword>
<comment type="catalytic activity">
    <reaction evidence="21">
        <text>1-dodecanoyl-sn-glycero-3-phosphocholine + H2O = 1-dodecanoyl-sn-glycerol + phosphocholine + H(+)</text>
        <dbReference type="Rhea" id="RHEA:41127"/>
        <dbReference type="ChEBI" id="CHEBI:15377"/>
        <dbReference type="ChEBI" id="CHEBI:15378"/>
        <dbReference type="ChEBI" id="CHEBI:74966"/>
        <dbReference type="ChEBI" id="CHEBI:75529"/>
        <dbReference type="ChEBI" id="CHEBI:295975"/>
    </reaction>
    <physiologicalReaction direction="left-to-right" evidence="21">
        <dbReference type="Rhea" id="RHEA:41128"/>
    </physiologicalReaction>
</comment>
<dbReference type="EC" id="3.1.4.38" evidence="4"/>
<evidence type="ECO:0000256" key="4">
    <source>
        <dbReference type="ARBA" id="ARBA00012318"/>
    </source>
</evidence>
<evidence type="ECO:0000256" key="13">
    <source>
        <dbReference type="ARBA" id="ARBA00023098"/>
    </source>
</evidence>
<feature type="transmembrane region" description="Helical" evidence="32">
    <location>
        <begin position="6"/>
        <end position="26"/>
    </location>
</feature>
<keyword evidence="32" id="KW-1133">Transmembrane helix</keyword>
<evidence type="ECO:0000259" key="33">
    <source>
        <dbReference type="PROSITE" id="PS00022"/>
    </source>
</evidence>
<evidence type="ECO:0000256" key="3">
    <source>
        <dbReference type="ARBA" id="ARBA00010594"/>
    </source>
</evidence>
<dbReference type="InterPro" id="IPR017850">
    <property type="entry name" value="Alkaline_phosphatase_core_sf"/>
</dbReference>
<dbReference type="GO" id="GO:0046872">
    <property type="term" value="F:metal ion binding"/>
    <property type="evidence" value="ECO:0007669"/>
    <property type="project" value="UniProtKB-KW"/>
</dbReference>
<keyword evidence="12" id="KW-0442">Lipid degradation</keyword>
<evidence type="ECO:0000313" key="34">
    <source>
        <dbReference type="EMBL" id="CAJ0563056.1"/>
    </source>
</evidence>
<accession>A0AA36C859</accession>
<dbReference type="EMBL" id="CATQJA010000679">
    <property type="protein sequence ID" value="CAJ0563056.1"/>
    <property type="molecule type" value="Genomic_DNA"/>
</dbReference>
<dbReference type="GO" id="GO:0016042">
    <property type="term" value="P:lipid catabolic process"/>
    <property type="evidence" value="ECO:0007669"/>
    <property type="project" value="UniProtKB-KW"/>
</dbReference>
<comment type="subcellular location">
    <subcellularLocation>
        <location evidence="2">Cell membrane</location>
        <topology evidence="2">Lipid-anchor</topology>
        <topology evidence="2">GPI-anchor</topology>
    </subcellularLocation>
</comment>
<comment type="catalytic activity">
    <reaction evidence="29">
        <text>sn-glycerol 3-phosphocholine + H2O = phosphocholine + glycerol + H(+)</text>
        <dbReference type="Rhea" id="RHEA:19545"/>
        <dbReference type="ChEBI" id="CHEBI:15377"/>
        <dbReference type="ChEBI" id="CHEBI:15378"/>
        <dbReference type="ChEBI" id="CHEBI:16870"/>
        <dbReference type="ChEBI" id="CHEBI:17754"/>
        <dbReference type="ChEBI" id="CHEBI:295975"/>
        <dbReference type="EC" id="3.1.4.38"/>
    </reaction>
    <physiologicalReaction direction="left-to-right" evidence="29">
        <dbReference type="Rhea" id="RHEA:19546"/>
    </physiologicalReaction>
</comment>
<dbReference type="InterPro" id="IPR000742">
    <property type="entry name" value="EGF"/>
</dbReference>
<evidence type="ECO:0000313" key="35">
    <source>
        <dbReference type="Proteomes" id="UP001177023"/>
    </source>
</evidence>
<evidence type="ECO:0000256" key="23">
    <source>
        <dbReference type="ARBA" id="ARBA00047482"/>
    </source>
</evidence>
<keyword evidence="9" id="KW-0732">Signal</keyword>
<keyword evidence="32" id="KW-0812">Transmembrane</keyword>
<keyword evidence="13" id="KW-0443">Lipid metabolism</keyword>
<evidence type="ECO:0000256" key="30">
    <source>
        <dbReference type="ARBA" id="ARBA00049092"/>
    </source>
</evidence>
<comment type="catalytic activity">
    <reaction evidence="22">
        <text>1-(9Z-octadecenoyl)-sn-glycero-3-phosphocholine + H2O = 1-(9Z-octadecenoyl)-sn-glycerol + phosphocholine + H(+)</text>
        <dbReference type="Rhea" id="RHEA:41091"/>
        <dbReference type="ChEBI" id="CHEBI:15377"/>
        <dbReference type="ChEBI" id="CHEBI:15378"/>
        <dbReference type="ChEBI" id="CHEBI:28610"/>
        <dbReference type="ChEBI" id="CHEBI:75757"/>
        <dbReference type="ChEBI" id="CHEBI:295975"/>
    </reaction>
    <physiologicalReaction direction="left-to-right" evidence="22">
        <dbReference type="Rhea" id="RHEA:41092"/>
    </physiologicalReaction>
</comment>
<keyword evidence="14 32" id="KW-0472">Membrane</keyword>
<evidence type="ECO:0000256" key="28">
    <source>
        <dbReference type="ARBA" id="ARBA00048234"/>
    </source>
</evidence>
<dbReference type="Gene3D" id="3.40.720.10">
    <property type="entry name" value="Alkaline Phosphatase, subunit A"/>
    <property type="match status" value="1"/>
</dbReference>
<comment type="caution">
    <text evidence="34">The sequence shown here is derived from an EMBL/GenBank/DDBJ whole genome shotgun (WGS) entry which is preliminary data.</text>
</comment>
<keyword evidence="11" id="KW-0862">Zinc</keyword>
<dbReference type="Proteomes" id="UP001177023">
    <property type="component" value="Unassembled WGS sequence"/>
</dbReference>
<comment type="catalytic activity">
    <reaction evidence="25">
        <text>a 1-acyl-sn-glycero-3-phosphocholine + H2O = a 1-acyl-sn-glycerol + phosphocholine + H(+)</text>
        <dbReference type="Rhea" id="RHEA:44720"/>
        <dbReference type="ChEBI" id="CHEBI:15377"/>
        <dbReference type="ChEBI" id="CHEBI:15378"/>
        <dbReference type="ChEBI" id="CHEBI:58168"/>
        <dbReference type="ChEBI" id="CHEBI:64683"/>
        <dbReference type="ChEBI" id="CHEBI:295975"/>
    </reaction>
    <physiologicalReaction direction="left-to-right" evidence="25">
        <dbReference type="Rhea" id="RHEA:44721"/>
    </physiologicalReaction>
</comment>
<evidence type="ECO:0000256" key="8">
    <source>
        <dbReference type="ARBA" id="ARBA00022723"/>
    </source>
</evidence>
<dbReference type="GO" id="GO:0047390">
    <property type="term" value="F:glycerophosphocholine cholinephosphodiesterase activity"/>
    <property type="evidence" value="ECO:0007669"/>
    <property type="project" value="UniProtKB-EC"/>
</dbReference>